<dbReference type="Pfam" id="PF03083">
    <property type="entry name" value="MtN3_slv"/>
    <property type="match status" value="1"/>
</dbReference>
<dbReference type="PANTHER" id="PTHR30237">
    <property type="entry name" value="MURAMOYLTETRAPEPTIDE CARBOXYPEPTIDASE"/>
    <property type="match status" value="1"/>
</dbReference>
<dbReference type="Proteomes" id="UP000003858">
    <property type="component" value="Unassembled WGS sequence"/>
</dbReference>
<dbReference type="Pfam" id="PF17676">
    <property type="entry name" value="Peptidase_S66C"/>
    <property type="match status" value="1"/>
</dbReference>
<dbReference type="GO" id="GO:0016020">
    <property type="term" value="C:membrane"/>
    <property type="evidence" value="ECO:0007669"/>
    <property type="project" value="InterPro"/>
</dbReference>
<dbReference type="GO" id="GO:0004180">
    <property type="term" value="F:carboxypeptidase activity"/>
    <property type="evidence" value="ECO:0007669"/>
    <property type="project" value="UniProtKB-KW"/>
</dbReference>
<proteinExistence type="inferred from homology"/>
<keyword evidence="3" id="KW-1133">Transmembrane helix</keyword>
<dbReference type="InterPro" id="IPR027461">
    <property type="entry name" value="Carboxypeptidase_A_C_sf"/>
</dbReference>
<accession>F9LZ01</accession>
<dbReference type="InterPro" id="IPR040921">
    <property type="entry name" value="Peptidase_S66C"/>
</dbReference>
<evidence type="ECO:0000259" key="5">
    <source>
        <dbReference type="Pfam" id="PF17676"/>
    </source>
</evidence>
<name>F9LZ01_STROR</name>
<dbReference type="InterPro" id="IPR040449">
    <property type="entry name" value="Peptidase_S66_N"/>
</dbReference>
<dbReference type="OrthoDB" id="9807329at2"/>
<keyword evidence="6" id="KW-0121">Carboxypeptidase</keyword>
<feature type="transmembrane region" description="Helical" evidence="3">
    <location>
        <begin position="435"/>
        <end position="455"/>
    </location>
</feature>
<dbReference type="PATRIC" id="fig|1000588.3.peg.1609"/>
<dbReference type="Gene3D" id="3.50.30.60">
    <property type="entry name" value="LD-carboxypeptidase A C-terminal domain-like"/>
    <property type="match status" value="1"/>
</dbReference>
<dbReference type="Gene3D" id="1.20.1280.290">
    <property type="match status" value="1"/>
</dbReference>
<dbReference type="eggNOG" id="COG1619">
    <property type="taxonomic scope" value="Bacteria"/>
</dbReference>
<keyword evidence="3" id="KW-0472">Membrane</keyword>
<dbReference type="PANTHER" id="PTHR30237:SF4">
    <property type="entry name" value="LD-CARBOXYPEPTIDASE C-TERMINAL DOMAIN-CONTAINING PROTEIN"/>
    <property type="match status" value="1"/>
</dbReference>
<dbReference type="CDD" id="cd07062">
    <property type="entry name" value="Peptidase_S66_mccF_like"/>
    <property type="match status" value="1"/>
</dbReference>
<dbReference type="EMBL" id="AFUB01000055">
    <property type="protein sequence ID" value="EGU63882.1"/>
    <property type="molecule type" value="Genomic_DNA"/>
</dbReference>
<feature type="domain" description="LD-carboxypeptidase N-terminal" evidence="4">
    <location>
        <begin position="5"/>
        <end position="128"/>
    </location>
</feature>
<dbReference type="Gene3D" id="3.40.50.10740">
    <property type="entry name" value="Class I glutamine amidotransferase-like"/>
    <property type="match status" value="1"/>
</dbReference>
<evidence type="ECO:0000259" key="4">
    <source>
        <dbReference type="Pfam" id="PF02016"/>
    </source>
</evidence>
<dbReference type="InterPro" id="IPR003507">
    <property type="entry name" value="S66_fam"/>
</dbReference>
<evidence type="ECO:0000256" key="3">
    <source>
        <dbReference type="SAM" id="Phobius"/>
    </source>
</evidence>
<gene>
    <name evidence="6" type="ORF">HMPREF9965_0157</name>
</gene>
<keyword evidence="2" id="KW-0378">Hydrolase</keyword>
<dbReference type="InterPro" id="IPR004316">
    <property type="entry name" value="SWEET_rpt"/>
</dbReference>
<keyword evidence="6" id="KW-0645">Protease</keyword>
<organism evidence="6 7">
    <name type="scientific">Streptococcus mitis bv. 2 str. SK95</name>
    <dbReference type="NCBI Taxonomy" id="1000588"/>
    <lineage>
        <taxon>Bacteria</taxon>
        <taxon>Bacillati</taxon>
        <taxon>Bacillota</taxon>
        <taxon>Bacilli</taxon>
        <taxon>Lactobacillales</taxon>
        <taxon>Streptococcaceae</taxon>
        <taxon>Streptococcus</taxon>
    </lineage>
</organism>
<sequence length="456" mass="51590">MVSTIGIVSLSSGVIGEDFVKHEVDLGIQRLKDLGLNPIFLPHSQKGLDFIKDHPEARAEDLMQAFSDDSIDMILCAIGGDDTYRLLPYLFENDQLQKVIKPKIFLGFSDTTMNHLMLHKLGIKTFYGQSFLADICELDEEMLPYSLHYFKELIETGKISEIRPSDVWYEERTDFSPKALGTARISHVNTGFDLLQGNAQFEGEILGGCLESLYDIFDNSLYADSTELCKKYKLFPDLSDWEGKILLLETSQEKPKPEDFKKMLRTLKDTGIFEVISGLLVGKPMDETFYDDYKEALLDIIDNNIPIVYNLNVGHATPRAIVPFGVYAYVDAKEQVIRFDYNKNKQFLHFCAFVLIFANFYDIFLKEVNMTKQKINQIVGSIGAFIGIIVFIAYIPQIFANLQGNKAQPFQPLSAAVSCLIWVIYGWTKEPKKDWILIIPNSAGVVLGGLTFLTAL</sequence>
<comment type="similarity">
    <text evidence="1">Belongs to the peptidase S66 family.</text>
</comment>
<dbReference type="Pfam" id="PF02016">
    <property type="entry name" value="Peptidase_S66"/>
    <property type="match status" value="1"/>
</dbReference>
<comment type="caution">
    <text evidence="6">The sequence shown here is derived from an EMBL/GenBank/DDBJ whole genome shotgun (WGS) entry which is preliminary data.</text>
</comment>
<feature type="transmembrane region" description="Helical" evidence="3">
    <location>
        <begin position="410"/>
        <end position="428"/>
    </location>
</feature>
<evidence type="ECO:0000256" key="2">
    <source>
        <dbReference type="ARBA" id="ARBA00022801"/>
    </source>
</evidence>
<dbReference type="InterPro" id="IPR027478">
    <property type="entry name" value="LdcA_N"/>
</dbReference>
<dbReference type="eggNOG" id="COG4095">
    <property type="taxonomic scope" value="Bacteria"/>
</dbReference>
<dbReference type="InterPro" id="IPR029062">
    <property type="entry name" value="Class_I_gatase-like"/>
</dbReference>
<feature type="domain" description="LD-carboxypeptidase C-terminal" evidence="5">
    <location>
        <begin position="202"/>
        <end position="328"/>
    </location>
</feature>
<dbReference type="SUPFAM" id="SSF141986">
    <property type="entry name" value="LD-carboxypeptidase A C-terminal domain-like"/>
    <property type="match status" value="1"/>
</dbReference>
<reference evidence="6 7" key="1">
    <citation type="submission" date="2011-05" db="EMBL/GenBank/DDBJ databases">
        <authorList>
            <person name="Durkin A.S."/>
            <person name="Radune D."/>
            <person name="Hostetler J."/>
            <person name="Torralba M."/>
            <person name="Gillis M."/>
            <person name="Methe B."/>
            <person name="Sutton G."/>
            <person name="Nelson K.E."/>
        </authorList>
    </citation>
    <scope>NUCLEOTIDE SEQUENCE [LARGE SCALE GENOMIC DNA]</scope>
    <source>
        <strain evidence="6 7">SK95</strain>
    </source>
</reference>
<dbReference type="AlphaFoldDB" id="F9LZ01"/>
<evidence type="ECO:0000256" key="1">
    <source>
        <dbReference type="ARBA" id="ARBA00010233"/>
    </source>
</evidence>
<feature type="transmembrane region" description="Helical" evidence="3">
    <location>
        <begin position="347"/>
        <end position="365"/>
    </location>
</feature>
<evidence type="ECO:0000313" key="6">
    <source>
        <dbReference type="EMBL" id="EGU63882.1"/>
    </source>
</evidence>
<keyword evidence="3" id="KW-0812">Transmembrane</keyword>
<dbReference type="SUPFAM" id="SSF52317">
    <property type="entry name" value="Class I glutamine amidotransferase-like"/>
    <property type="match status" value="1"/>
</dbReference>
<protein>
    <submittedName>
        <fullName evidence="6">LD-carboxypeptidase</fullName>
    </submittedName>
</protein>
<feature type="transmembrane region" description="Helical" evidence="3">
    <location>
        <begin position="377"/>
        <end position="398"/>
    </location>
</feature>
<evidence type="ECO:0000313" key="7">
    <source>
        <dbReference type="Proteomes" id="UP000003858"/>
    </source>
</evidence>